<organism evidence="2 3">
    <name type="scientific">Immersiella caudata</name>
    <dbReference type="NCBI Taxonomy" id="314043"/>
    <lineage>
        <taxon>Eukaryota</taxon>
        <taxon>Fungi</taxon>
        <taxon>Dikarya</taxon>
        <taxon>Ascomycota</taxon>
        <taxon>Pezizomycotina</taxon>
        <taxon>Sordariomycetes</taxon>
        <taxon>Sordariomycetidae</taxon>
        <taxon>Sordariales</taxon>
        <taxon>Lasiosphaeriaceae</taxon>
        <taxon>Immersiella</taxon>
    </lineage>
</organism>
<keyword evidence="3" id="KW-1185">Reference proteome</keyword>
<dbReference type="EMBL" id="JAULSU010000006">
    <property type="protein sequence ID" value="KAK0613190.1"/>
    <property type="molecule type" value="Genomic_DNA"/>
</dbReference>
<evidence type="ECO:0000313" key="3">
    <source>
        <dbReference type="Proteomes" id="UP001175000"/>
    </source>
</evidence>
<gene>
    <name evidence="2" type="ORF">B0T14DRAFT_498743</name>
</gene>
<dbReference type="Proteomes" id="UP001175000">
    <property type="component" value="Unassembled WGS sequence"/>
</dbReference>
<proteinExistence type="predicted"/>
<accession>A0AA39U704</accession>
<comment type="caution">
    <text evidence="2">The sequence shown here is derived from an EMBL/GenBank/DDBJ whole genome shotgun (WGS) entry which is preliminary data.</text>
</comment>
<sequence>MAQRLITLSGEPLTSTHKRRLCRRLSRSKSRGGLGLDTQEAFTSKFYATTIEVCQELLISGVPRDVVRDIPDEVVEVLTFSALIIQCENMVFPSSWAGNYDRYLTMNGLLPALAAPAPASDPAQNPAPVQAPQPVNSRDVPVQPEDSRPSTPKSSLGPRGGGAPSLSVFQKIGSGASSILERIWLIIQAIGAHLRRSHFSMQSRVRSIRLRPVGREPHPFMA</sequence>
<protein>
    <submittedName>
        <fullName evidence="2">Uncharacterized protein</fullName>
    </submittedName>
</protein>
<dbReference type="AlphaFoldDB" id="A0AA39U704"/>
<evidence type="ECO:0000256" key="1">
    <source>
        <dbReference type="SAM" id="MobiDB-lite"/>
    </source>
</evidence>
<reference evidence="2" key="1">
    <citation type="submission" date="2023-06" db="EMBL/GenBank/DDBJ databases">
        <title>Genome-scale phylogeny and comparative genomics of the fungal order Sordariales.</title>
        <authorList>
            <consortium name="Lawrence Berkeley National Laboratory"/>
            <person name="Hensen N."/>
            <person name="Bonometti L."/>
            <person name="Westerberg I."/>
            <person name="Brannstrom I.O."/>
            <person name="Guillou S."/>
            <person name="Cros-Aarteil S."/>
            <person name="Calhoun S."/>
            <person name="Haridas S."/>
            <person name="Kuo A."/>
            <person name="Mondo S."/>
            <person name="Pangilinan J."/>
            <person name="Riley R."/>
            <person name="Labutti K."/>
            <person name="Andreopoulos B."/>
            <person name="Lipzen A."/>
            <person name="Chen C."/>
            <person name="Yanf M."/>
            <person name="Daum C."/>
            <person name="Ng V."/>
            <person name="Clum A."/>
            <person name="Steindorff A."/>
            <person name="Ohm R."/>
            <person name="Martin F."/>
            <person name="Silar P."/>
            <person name="Natvig D."/>
            <person name="Lalanne C."/>
            <person name="Gautier V."/>
            <person name="Ament-Velasquez S.L."/>
            <person name="Kruys A."/>
            <person name="Hutchinson M.I."/>
            <person name="Powell A.J."/>
            <person name="Barry K."/>
            <person name="Miller A.N."/>
            <person name="Grigoriev I.V."/>
            <person name="Debuchy R."/>
            <person name="Gladieux P."/>
            <person name="Thoren M.H."/>
            <person name="Johannesson H."/>
        </authorList>
    </citation>
    <scope>NUCLEOTIDE SEQUENCE</scope>
    <source>
        <strain evidence="2">CBS 606.72</strain>
    </source>
</reference>
<feature type="region of interest" description="Disordered" evidence="1">
    <location>
        <begin position="117"/>
        <end position="162"/>
    </location>
</feature>
<feature type="compositionally biased region" description="Low complexity" evidence="1">
    <location>
        <begin position="117"/>
        <end position="136"/>
    </location>
</feature>
<evidence type="ECO:0000313" key="2">
    <source>
        <dbReference type="EMBL" id="KAK0613190.1"/>
    </source>
</evidence>
<name>A0AA39U704_9PEZI</name>